<dbReference type="Proteomes" id="UP001163739">
    <property type="component" value="Chromosome"/>
</dbReference>
<proteinExistence type="predicted"/>
<dbReference type="EMBL" id="CP100390">
    <property type="protein sequence ID" value="UZE97116.1"/>
    <property type="molecule type" value="Genomic_DNA"/>
</dbReference>
<accession>A0ABY6N4S6</accession>
<gene>
    <name evidence="2" type="ORF">NKI27_05040</name>
</gene>
<keyword evidence="3" id="KW-1185">Reference proteome</keyword>
<organism evidence="2 3">
    <name type="scientific">Alkalimarinus alittae</name>
    <dbReference type="NCBI Taxonomy" id="2961619"/>
    <lineage>
        <taxon>Bacteria</taxon>
        <taxon>Pseudomonadati</taxon>
        <taxon>Pseudomonadota</taxon>
        <taxon>Gammaproteobacteria</taxon>
        <taxon>Alteromonadales</taxon>
        <taxon>Alteromonadaceae</taxon>
        <taxon>Alkalimarinus</taxon>
    </lineage>
</organism>
<feature type="transmembrane region" description="Helical" evidence="1">
    <location>
        <begin position="67"/>
        <end position="88"/>
    </location>
</feature>
<reference evidence="2" key="1">
    <citation type="submission" date="2022-06" db="EMBL/GenBank/DDBJ databases">
        <title>Alkalimarinus sp. nov., isolated from gut of a Alitta virens.</title>
        <authorList>
            <person name="Yang A.I."/>
            <person name="Shin N.-R."/>
        </authorList>
    </citation>
    <scope>NUCLEOTIDE SEQUENCE</scope>
    <source>
        <strain evidence="2">A2M4</strain>
    </source>
</reference>
<evidence type="ECO:0000256" key="1">
    <source>
        <dbReference type="SAM" id="Phobius"/>
    </source>
</evidence>
<name>A0ABY6N4S6_9ALTE</name>
<keyword evidence="1" id="KW-1133">Transmembrane helix</keyword>
<sequence>MQFHTVSNAISVLRKGTKDEQWFEAASFLIDRASPEVKLMLEVGRELEKKERADIANKSLDFPAKKWMIILLGGAVLAGSAGYIGWLITQGLGLSCG</sequence>
<evidence type="ECO:0000313" key="3">
    <source>
        <dbReference type="Proteomes" id="UP001163739"/>
    </source>
</evidence>
<keyword evidence="1" id="KW-0472">Membrane</keyword>
<keyword evidence="1" id="KW-0812">Transmembrane</keyword>
<dbReference type="RefSeq" id="WP_265048597.1">
    <property type="nucleotide sequence ID" value="NZ_CP100390.1"/>
</dbReference>
<protein>
    <submittedName>
        <fullName evidence="2">Uncharacterized protein</fullName>
    </submittedName>
</protein>
<evidence type="ECO:0000313" key="2">
    <source>
        <dbReference type="EMBL" id="UZE97116.1"/>
    </source>
</evidence>